<dbReference type="RefSeq" id="WP_038482280.1">
    <property type="nucleotide sequence ID" value="NZ_CP009451.1"/>
</dbReference>
<evidence type="ECO:0000313" key="4">
    <source>
        <dbReference type="Proteomes" id="UP000029481"/>
    </source>
</evidence>
<dbReference type="Gene3D" id="1.10.530.10">
    <property type="match status" value="1"/>
</dbReference>
<dbReference type="KEGG" id="cnt:JT31_22510"/>
<feature type="signal peptide" evidence="1">
    <location>
        <begin position="1"/>
        <end position="23"/>
    </location>
</feature>
<feature type="domain" description="Transglycosylase SLT" evidence="2">
    <location>
        <begin position="28"/>
        <end position="124"/>
    </location>
</feature>
<dbReference type="AlphaFoldDB" id="A0A089RLH5"/>
<accession>A0A089RLH5</accession>
<dbReference type="Proteomes" id="UP000029481">
    <property type="component" value="Chromosome"/>
</dbReference>
<dbReference type="OrthoDB" id="9808681at2"/>
<reference evidence="3 4" key="1">
    <citation type="submission" date="2014-09" db="EMBL/GenBank/DDBJ databases">
        <title>Cedecea neteri SSMD04 Genome Sequencing.</title>
        <authorList>
            <person name="Tan J.-Y."/>
        </authorList>
    </citation>
    <scope>NUCLEOTIDE SEQUENCE [LARGE SCALE GENOMIC DNA]</scope>
    <source>
        <strain evidence="3 4">SSMD04</strain>
    </source>
</reference>
<organism evidence="3 4">
    <name type="scientific">Cedecea neteri</name>
    <dbReference type="NCBI Taxonomy" id="158822"/>
    <lineage>
        <taxon>Bacteria</taxon>
        <taxon>Pseudomonadati</taxon>
        <taxon>Pseudomonadota</taxon>
        <taxon>Gammaproteobacteria</taxon>
        <taxon>Enterobacterales</taxon>
        <taxon>Enterobacteriaceae</taxon>
        <taxon>Cedecea</taxon>
    </lineage>
</organism>
<evidence type="ECO:0000256" key="1">
    <source>
        <dbReference type="SAM" id="SignalP"/>
    </source>
</evidence>
<protein>
    <submittedName>
        <fullName evidence="3">Type III secretion system protein</fullName>
    </submittedName>
</protein>
<gene>
    <name evidence="3" type="ORF">JT31_22510</name>
</gene>
<evidence type="ECO:0000313" key="3">
    <source>
        <dbReference type="EMBL" id="AIR07285.1"/>
    </source>
</evidence>
<dbReference type="InterPro" id="IPR008258">
    <property type="entry name" value="Transglycosylase_SLT_dom_1"/>
</dbReference>
<proteinExistence type="predicted"/>
<dbReference type="CDD" id="cd13400">
    <property type="entry name" value="LT_IagB-like"/>
    <property type="match status" value="1"/>
</dbReference>
<keyword evidence="4" id="KW-1185">Reference proteome</keyword>
<sequence>MKIKSFTPVALTLSLLFSPFATAQKVDCIVEAAQCFQINPLLIKAIIWQESRNRQQAMNRNTNSTVDVGIMQINTVHFKALKSLGIDETLLRENSCANVFSGAWVLKQSIERYGYTWDGIGNYHSKTPVHHDRYVKKIISLIAHQTAVIDKIEVARQEGIRERFVCR</sequence>
<feature type="chain" id="PRO_5001849494" evidence="1">
    <location>
        <begin position="24"/>
        <end position="167"/>
    </location>
</feature>
<dbReference type="Pfam" id="PF01464">
    <property type="entry name" value="SLT"/>
    <property type="match status" value="1"/>
</dbReference>
<dbReference type="EMBL" id="CP009451">
    <property type="protein sequence ID" value="AIR07285.1"/>
    <property type="molecule type" value="Genomic_DNA"/>
</dbReference>
<dbReference type="SUPFAM" id="SSF53955">
    <property type="entry name" value="Lysozyme-like"/>
    <property type="match status" value="1"/>
</dbReference>
<dbReference type="InterPro" id="IPR023346">
    <property type="entry name" value="Lysozyme-like_dom_sf"/>
</dbReference>
<name>A0A089RLH5_9ENTR</name>
<keyword evidence="1" id="KW-0732">Signal</keyword>
<evidence type="ECO:0000259" key="2">
    <source>
        <dbReference type="Pfam" id="PF01464"/>
    </source>
</evidence>